<keyword evidence="2" id="KW-1185">Reference proteome</keyword>
<organism evidence="1 2">
    <name type="scientific">Kipferlia bialata</name>
    <dbReference type="NCBI Taxonomy" id="797122"/>
    <lineage>
        <taxon>Eukaryota</taxon>
        <taxon>Metamonada</taxon>
        <taxon>Carpediemonas-like organisms</taxon>
        <taxon>Kipferlia</taxon>
    </lineage>
</organism>
<dbReference type="AlphaFoldDB" id="A0A9K3GGX8"/>
<protein>
    <submittedName>
        <fullName evidence="1">Uncharacterized protein</fullName>
    </submittedName>
</protein>
<proteinExistence type="predicted"/>
<dbReference type="Proteomes" id="UP000265618">
    <property type="component" value="Unassembled WGS sequence"/>
</dbReference>
<evidence type="ECO:0000313" key="1">
    <source>
        <dbReference type="EMBL" id="GIQ82020.1"/>
    </source>
</evidence>
<reference evidence="1 2" key="1">
    <citation type="journal article" date="2018" name="PLoS ONE">
        <title>The draft genome of Kipferlia bialata reveals reductive genome evolution in fornicate parasites.</title>
        <authorList>
            <person name="Tanifuji G."/>
            <person name="Takabayashi S."/>
            <person name="Kume K."/>
            <person name="Takagi M."/>
            <person name="Nakayama T."/>
            <person name="Kamikawa R."/>
            <person name="Inagaki Y."/>
            <person name="Hashimoto T."/>
        </authorList>
    </citation>
    <scope>NUCLEOTIDE SEQUENCE [LARGE SCALE GENOMIC DNA]</scope>
    <source>
        <strain evidence="1">NY0173</strain>
    </source>
</reference>
<sequence>MVPSSTLGCVTIPASHLSFSTLPVVSASGDLAVPFGVCRDAVPEPCESHPQGRGDHTQAGCAGSHCGERAYV</sequence>
<name>A0A9K3GGX8_9EUKA</name>
<gene>
    <name evidence="1" type="ORF">KIPB_003087</name>
</gene>
<comment type="caution">
    <text evidence="1">The sequence shown here is derived from an EMBL/GenBank/DDBJ whole genome shotgun (WGS) entry which is preliminary data.</text>
</comment>
<dbReference type="EMBL" id="BDIP01000564">
    <property type="protein sequence ID" value="GIQ82020.1"/>
    <property type="molecule type" value="Genomic_DNA"/>
</dbReference>
<evidence type="ECO:0000313" key="2">
    <source>
        <dbReference type="Proteomes" id="UP000265618"/>
    </source>
</evidence>
<accession>A0A9K3GGX8</accession>